<proteinExistence type="predicted"/>
<evidence type="ECO:0000313" key="1">
    <source>
        <dbReference type="EMBL" id="KRQ03038.1"/>
    </source>
</evidence>
<dbReference type="AlphaFoldDB" id="A0A0R3D415"/>
<keyword evidence="2" id="KW-1185">Reference proteome</keyword>
<gene>
    <name evidence="1" type="ORF">AOQ71_30160</name>
</gene>
<name>A0A0R3D415_9BRAD</name>
<comment type="caution">
    <text evidence="1">The sequence shown here is derived from an EMBL/GenBank/DDBJ whole genome shotgun (WGS) entry which is preliminary data.</text>
</comment>
<reference evidence="1 2" key="1">
    <citation type="submission" date="2015-09" db="EMBL/GenBank/DDBJ databases">
        <title>Draft Genome Sequence of Bradyrhizobium manausense Strain BR 3351T, a Novel Symbiotic Nitrogen-Fixing Alphaproteobacterium Isolated from Brazilian Amazon Rain Forest.</title>
        <authorList>
            <person name="De Araujo J.L."/>
            <person name="Zilli J.E."/>
        </authorList>
    </citation>
    <scope>NUCLEOTIDE SEQUENCE [LARGE SCALE GENOMIC DNA]</scope>
    <source>
        <strain evidence="1 2">BR3351</strain>
    </source>
</reference>
<organism evidence="1 2">
    <name type="scientific">Bradyrhizobium manausense</name>
    <dbReference type="NCBI Taxonomy" id="989370"/>
    <lineage>
        <taxon>Bacteria</taxon>
        <taxon>Pseudomonadati</taxon>
        <taxon>Pseudomonadota</taxon>
        <taxon>Alphaproteobacteria</taxon>
        <taxon>Hyphomicrobiales</taxon>
        <taxon>Nitrobacteraceae</taxon>
        <taxon>Bradyrhizobium</taxon>
    </lineage>
</organism>
<dbReference type="EMBL" id="LJYG01000108">
    <property type="protein sequence ID" value="KRQ03038.1"/>
    <property type="molecule type" value="Genomic_DNA"/>
</dbReference>
<accession>A0A0R3D415</accession>
<protein>
    <submittedName>
        <fullName evidence="1">Uncharacterized protein</fullName>
    </submittedName>
</protein>
<dbReference type="Proteomes" id="UP000051936">
    <property type="component" value="Unassembled WGS sequence"/>
</dbReference>
<evidence type="ECO:0000313" key="2">
    <source>
        <dbReference type="Proteomes" id="UP000051936"/>
    </source>
</evidence>
<sequence>MVMLVKTLTLHSLTYLVGISSSVAVYQNALWSLGADQTDTRQIVLRATKSDRLPVKLSRSHARDNAPAQAPTVVNPRIEDACKPPIDVRGRCFASVGLSSQAA</sequence>